<accession>A0A517S9M8</accession>
<dbReference type="RefSeq" id="WP_145027505.1">
    <property type="nucleotide sequence ID" value="NZ_CP036271.1"/>
</dbReference>
<dbReference type="GO" id="GO:0003723">
    <property type="term" value="F:RNA binding"/>
    <property type="evidence" value="ECO:0007669"/>
    <property type="project" value="InterPro"/>
</dbReference>
<feature type="domain" description="TRUD" evidence="5">
    <location>
        <begin position="135"/>
        <end position="345"/>
    </location>
</feature>
<dbReference type="PROSITE" id="PS50984">
    <property type="entry name" value="TRUD"/>
    <property type="match status" value="1"/>
</dbReference>
<evidence type="ECO:0000313" key="6">
    <source>
        <dbReference type="EMBL" id="QDT52824.1"/>
    </source>
</evidence>
<dbReference type="Proteomes" id="UP000315700">
    <property type="component" value="Chromosome"/>
</dbReference>
<organism evidence="6 7">
    <name type="scientific">Caulifigura coniformis</name>
    <dbReference type="NCBI Taxonomy" id="2527983"/>
    <lineage>
        <taxon>Bacteria</taxon>
        <taxon>Pseudomonadati</taxon>
        <taxon>Planctomycetota</taxon>
        <taxon>Planctomycetia</taxon>
        <taxon>Planctomycetales</taxon>
        <taxon>Planctomycetaceae</taxon>
        <taxon>Caulifigura</taxon>
    </lineage>
</organism>
<evidence type="ECO:0000259" key="5">
    <source>
        <dbReference type="PROSITE" id="PS50984"/>
    </source>
</evidence>
<evidence type="ECO:0000313" key="7">
    <source>
        <dbReference type="Proteomes" id="UP000315700"/>
    </source>
</evidence>
<evidence type="ECO:0000256" key="2">
    <source>
        <dbReference type="ARBA" id="ARBA00022694"/>
    </source>
</evidence>
<dbReference type="OrthoDB" id="1550679at2"/>
<dbReference type="InterPro" id="IPR001656">
    <property type="entry name" value="PsdUridine_synth_TruD"/>
</dbReference>
<protein>
    <submittedName>
        <fullName evidence="6">tRNA pseudouridine synthase D</fullName>
        <ecNumber evidence="6">5.4.99.27</ecNumber>
    </submittedName>
</protein>
<keyword evidence="7" id="KW-1185">Reference proteome</keyword>
<name>A0A517S9M8_9PLAN</name>
<evidence type="ECO:0000256" key="3">
    <source>
        <dbReference type="ARBA" id="ARBA00023235"/>
    </source>
</evidence>
<keyword evidence="3 6" id="KW-0413">Isomerase</keyword>
<evidence type="ECO:0000256" key="1">
    <source>
        <dbReference type="ARBA" id="ARBA00007953"/>
    </source>
</evidence>
<dbReference type="GO" id="GO:0001522">
    <property type="term" value="P:pseudouridine synthesis"/>
    <property type="evidence" value="ECO:0007669"/>
    <property type="project" value="InterPro"/>
</dbReference>
<dbReference type="InterPro" id="IPR042214">
    <property type="entry name" value="TruD_catalytic"/>
</dbReference>
<feature type="region of interest" description="Disordered" evidence="4">
    <location>
        <begin position="388"/>
        <end position="410"/>
    </location>
</feature>
<dbReference type="PANTHER" id="PTHR13326">
    <property type="entry name" value="TRNA PSEUDOURIDINE SYNTHASE D"/>
    <property type="match status" value="1"/>
</dbReference>
<dbReference type="KEGG" id="ccos:Pan44_08370"/>
<dbReference type="PANTHER" id="PTHR13326:SF21">
    <property type="entry name" value="PSEUDOURIDYLATE SYNTHASE PUS7L"/>
    <property type="match status" value="1"/>
</dbReference>
<dbReference type="AlphaFoldDB" id="A0A517S9M8"/>
<keyword evidence="2" id="KW-0819">tRNA processing</keyword>
<dbReference type="EC" id="5.4.99.27" evidence="6"/>
<dbReference type="Gene3D" id="1.10.1510.30">
    <property type="match status" value="1"/>
</dbReference>
<dbReference type="Gene3D" id="3.30.70.3160">
    <property type="match status" value="1"/>
</dbReference>
<dbReference type="InterPro" id="IPR011760">
    <property type="entry name" value="PsdUridine_synth_TruD_insert"/>
</dbReference>
<evidence type="ECO:0000256" key="4">
    <source>
        <dbReference type="SAM" id="MobiDB-lite"/>
    </source>
</evidence>
<dbReference type="EMBL" id="CP036271">
    <property type="protein sequence ID" value="QDT52824.1"/>
    <property type="molecule type" value="Genomic_DNA"/>
</dbReference>
<reference evidence="6 7" key="1">
    <citation type="submission" date="2019-02" db="EMBL/GenBank/DDBJ databases">
        <title>Deep-cultivation of Planctomycetes and their phenomic and genomic characterization uncovers novel biology.</title>
        <authorList>
            <person name="Wiegand S."/>
            <person name="Jogler M."/>
            <person name="Boedeker C."/>
            <person name="Pinto D."/>
            <person name="Vollmers J."/>
            <person name="Rivas-Marin E."/>
            <person name="Kohn T."/>
            <person name="Peeters S.H."/>
            <person name="Heuer A."/>
            <person name="Rast P."/>
            <person name="Oberbeckmann S."/>
            <person name="Bunk B."/>
            <person name="Jeske O."/>
            <person name="Meyerdierks A."/>
            <person name="Storesund J.E."/>
            <person name="Kallscheuer N."/>
            <person name="Luecker S."/>
            <person name="Lage O.M."/>
            <person name="Pohl T."/>
            <person name="Merkel B.J."/>
            <person name="Hornburger P."/>
            <person name="Mueller R.-W."/>
            <person name="Bruemmer F."/>
            <person name="Labrenz M."/>
            <person name="Spormann A.M."/>
            <person name="Op den Camp H."/>
            <person name="Overmann J."/>
            <person name="Amann R."/>
            <person name="Jetten M.S.M."/>
            <person name="Mascher T."/>
            <person name="Medema M.H."/>
            <person name="Devos D.P."/>
            <person name="Kaster A.-K."/>
            <person name="Ovreas L."/>
            <person name="Rohde M."/>
            <person name="Galperin M.Y."/>
            <person name="Jogler C."/>
        </authorList>
    </citation>
    <scope>NUCLEOTIDE SEQUENCE [LARGE SCALE GENOMIC DNA]</scope>
    <source>
        <strain evidence="6 7">Pan44</strain>
    </source>
</reference>
<dbReference type="PIRSF" id="PIRSF037016">
    <property type="entry name" value="Pseudouridin_synth_euk_prd"/>
    <property type="match status" value="1"/>
</dbReference>
<feature type="compositionally biased region" description="Acidic residues" evidence="4">
    <location>
        <begin position="392"/>
        <end position="404"/>
    </location>
</feature>
<proteinExistence type="inferred from homology"/>
<dbReference type="GO" id="GO:0160150">
    <property type="term" value="F:tRNA pseudouridine(13) synthase activity"/>
    <property type="evidence" value="ECO:0007669"/>
    <property type="project" value="UniProtKB-EC"/>
</dbReference>
<dbReference type="Gene3D" id="3.30.2350.20">
    <property type="entry name" value="TruD, catalytic domain"/>
    <property type="match status" value="1"/>
</dbReference>
<dbReference type="InParanoid" id="A0A517S9M8"/>
<dbReference type="PROSITE" id="PS01268">
    <property type="entry name" value="UPF0024"/>
    <property type="match status" value="1"/>
</dbReference>
<dbReference type="GO" id="GO:0008033">
    <property type="term" value="P:tRNA processing"/>
    <property type="evidence" value="ECO:0007669"/>
    <property type="project" value="UniProtKB-KW"/>
</dbReference>
<gene>
    <name evidence="6" type="primary">truD_1</name>
    <name evidence="6" type="ORF">Pan44_08370</name>
</gene>
<dbReference type="InterPro" id="IPR020119">
    <property type="entry name" value="PsdUridine_synth_TruD_CS"/>
</dbReference>
<dbReference type="SUPFAM" id="SSF55120">
    <property type="entry name" value="Pseudouridine synthase"/>
    <property type="match status" value="1"/>
</dbReference>
<dbReference type="Pfam" id="PF01142">
    <property type="entry name" value="TruD"/>
    <property type="match status" value="1"/>
</dbReference>
<sequence length="410" mass="46693">MKLRRVPEDFFVEEISDFPIGREGSHAVYRLTKTGLGTLEAVDAIIQRWKIERQKMSWGGLKDRHAVTGQFLTIFRGPKRDLEQNNLHLEYLGQAHQPFTAADIQANRFSLVLRSLGDDDVAFAETALGEVQKSGLPNYFDDQRFGSMSAAGEFIARPWIEGNYERTLWLTFAEPHPFDRSDEKVEKQILRDHWGDWLTCKAKLARSHRRSVVTYLCDKPTDFRGAWARVKVDLRSLYLSAYQSYLWNEMAAEYLRQNCPAESLIDVALKTGPVPFFGQLPDDIRLKLQQSSLPLPSARQKLDPGPTAQLVDETLSKHSLELRQIRVKYPRDSFFSKGWRKTAIRADGLSWSAGDDEMANGRRRMTLDFTLPRGSYATILIKRITVAGRPVEDEEPNPSADDADASMAEP</sequence>
<dbReference type="InterPro" id="IPR020103">
    <property type="entry name" value="PsdUridine_synth_cat_dom_sf"/>
</dbReference>
<comment type="similarity">
    <text evidence="1">Belongs to the pseudouridine synthase TruD family.</text>
</comment>